<dbReference type="Gene3D" id="3.40.366.10">
    <property type="entry name" value="Malonyl-Coenzyme A Acyl Carrier Protein, domain 2"/>
    <property type="match status" value="1"/>
</dbReference>
<evidence type="ECO:0000259" key="7">
    <source>
        <dbReference type="PROSITE" id="PS52004"/>
    </source>
</evidence>
<dbReference type="SMART" id="SM00825">
    <property type="entry name" value="PKS_KS"/>
    <property type="match status" value="1"/>
</dbReference>
<dbReference type="Pfam" id="PF16197">
    <property type="entry name" value="KAsynt_C_assoc"/>
    <property type="match status" value="1"/>
</dbReference>
<keyword evidence="9" id="KW-1185">Reference proteome</keyword>
<feature type="region of interest" description="Disordered" evidence="6">
    <location>
        <begin position="978"/>
        <end position="1014"/>
    </location>
</feature>
<evidence type="ECO:0000256" key="6">
    <source>
        <dbReference type="SAM" id="MobiDB-lite"/>
    </source>
</evidence>
<comment type="pathway">
    <text evidence="1">Lipid metabolism; fatty acid biosynthesis.</text>
</comment>
<keyword evidence="4 5" id="KW-0808">Transferase</keyword>
<dbReference type="InterPro" id="IPR014031">
    <property type="entry name" value="Ketoacyl_synth_C"/>
</dbReference>
<evidence type="ECO:0000313" key="9">
    <source>
        <dbReference type="Proteomes" id="UP000295341"/>
    </source>
</evidence>
<reference evidence="8 9" key="1">
    <citation type="submission" date="2019-03" db="EMBL/GenBank/DDBJ databases">
        <title>Genomic Encyclopedia of Type Strains, Phase IV (KMG-IV): sequencing the most valuable type-strain genomes for metagenomic binning, comparative biology and taxonomic classification.</title>
        <authorList>
            <person name="Goeker M."/>
        </authorList>
    </citation>
    <scope>NUCLEOTIDE SEQUENCE [LARGE SCALE GENOMIC DNA]</scope>
    <source>
        <strain evidence="8 9">DSM 26377</strain>
    </source>
</reference>
<evidence type="ECO:0000256" key="2">
    <source>
        <dbReference type="ARBA" id="ARBA00022450"/>
    </source>
</evidence>
<evidence type="ECO:0000256" key="1">
    <source>
        <dbReference type="ARBA" id="ARBA00005194"/>
    </source>
</evidence>
<dbReference type="InterPro" id="IPR014030">
    <property type="entry name" value="Ketoacyl_synth_N"/>
</dbReference>
<evidence type="ECO:0000313" key="8">
    <source>
        <dbReference type="EMBL" id="TDU24441.1"/>
    </source>
</evidence>
<dbReference type="RefSeq" id="WP_133883843.1">
    <property type="nucleotide sequence ID" value="NZ_MWIN01000025.1"/>
</dbReference>
<gene>
    <name evidence="8" type="ORF">DFR24_4711</name>
</gene>
<accession>A0A4R7NUV0</accession>
<keyword evidence="3" id="KW-0597">Phosphoprotein</keyword>
<dbReference type="Proteomes" id="UP000295341">
    <property type="component" value="Unassembled WGS sequence"/>
</dbReference>
<dbReference type="PROSITE" id="PS52004">
    <property type="entry name" value="KS3_2"/>
    <property type="match status" value="1"/>
</dbReference>
<proteinExistence type="inferred from homology"/>
<dbReference type="Gene3D" id="3.30.70.250">
    <property type="entry name" value="Malonyl-CoA ACP transacylase, ACP-binding"/>
    <property type="match status" value="1"/>
</dbReference>
<evidence type="ECO:0000256" key="3">
    <source>
        <dbReference type="ARBA" id="ARBA00022553"/>
    </source>
</evidence>
<dbReference type="OrthoDB" id="9778690at2"/>
<organism evidence="8 9">
    <name type="scientific">Panacagrimonas perspica</name>
    <dbReference type="NCBI Taxonomy" id="381431"/>
    <lineage>
        <taxon>Bacteria</taxon>
        <taxon>Pseudomonadati</taxon>
        <taxon>Pseudomonadota</taxon>
        <taxon>Gammaproteobacteria</taxon>
        <taxon>Nevskiales</taxon>
        <taxon>Nevskiaceae</taxon>
        <taxon>Panacagrimonas</taxon>
    </lineage>
</organism>
<dbReference type="EMBL" id="SOBT01000012">
    <property type="protein sequence ID" value="TDU24441.1"/>
    <property type="molecule type" value="Genomic_DNA"/>
</dbReference>
<dbReference type="GO" id="GO:0006633">
    <property type="term" value="P:fatty acid biosynthetic process"/>
    <property type="evidence" value="ECO:0007669"/>
    <property type="project" value="UniProtKB-UniPathway"/>
</dbReference>
<dbReference type="Gene3D" id="3.40.47.10">
    <property type="match status" value="1"/>
</dbReference>
<protein>
    <submittedName>
        <fullName evidence="8">Acyl transferase domain-containing protein</fullName>
    </submittedName>
</protein>
<dbReference type="InterPro" id="IPR052568">
    <property type="entry name" value="PKS-FAS_Synthase"/>
</dbReference>
<dbReference type="InterPro" id="IPR016035">
    <property type="entry name" value="Acyl_Trfase/lysoPLipase"/>
</dbReference>
<dbReference type="InterPro" id="IPR001227">
    <property type="entry name" value="Ac_transferase_dom_sf"/>
</dbReference>
<comment type="similarity">
    <text evidence="5">Belongs to the thiolase-like superfamily. Beta-ketoacyl-ACP synthases family.</text>
</comment>
<comment type="caution">
    <text evidence="8">The sequence shown here is derived from an EMBL/GenBank/DDBJ whole genome shotgun (WGS) entry which is preliminary data.</text>
</comment>
<dbReference type="InterPro" id="IPR016039">
    <property type="entry name" value="Thiolase-like"/>
</dbReference>
<dbReference type="Pfam" id="PF02801">
    <property type="entry name" value="Ketoacyl-synt_C"/>
    <property type="match status" value="1"/>
</dbReference>
<name>A0A4R7NUV0_9GAMM</name>
<dbReference type="InterPro" id="IPR020841">
    <property type="entry name" value="PKS_Beta-ketoAc_synthase_dom"/>
</dbReference>
<sequence length="1014" mass="108638">MKRVRQKKVKRASSDIKSDLAAAATAEMGTAQARDEIRPPMPLDIAIVGLAGCYAGAPNARAFWQNILDKVDSVSEAGPEWTGPYFEANTQANDRTYTTKGGFLKELAEFNPIEFGVLPNIVDGGDPDQWMALKYAREALLDAGYLKGGRVFEPERTGVVIGRGTYGNRAMASVMSRGLFLDQAMGMAHALRPDLSAGDLAELRQHFQRQLPAFNADMVGATTPNVIAGLIANRLNLMGPNYILDAACASALFALDGAVRELVSARCDLMLAGAVQSHTPPQLYIQFCQIQALSHDKIRPFQTGADGILLGEGVGMLVLKRLADAEREGDRIYAVIKGIGLASDGKAKGLLAPRVEGQVMALEQAYRSSGIDPLTVDLIEAHGTGTAAGDRAEIDALNLVFGARGTAPQIAVGSVKSMIGHCLPAAGSASLIKTALALHHKLLPPTLCDPPNPELVGPGGPLYINNRARPWIDGGPHPRRAGVNAFGFGGANAHVILEEYTSPQSTADATLHAPQDSELIAMTAGSVSSLVQLAESVLAHLSGPAPVSVAQVAKACSARVEGGHRLAIVAENAEDLMLKLRRVIEALRADDPPSFDASSGIYQGSGAAPGKLCLLFPGKGTFPGESTQYPEMLADLCMHFPKVRECFDRLERSGRADGRPARAPMLFPAPAGLDENRRRLLEADLNRTDPGFECAFVASLAMLRLLDDVAIKADALLGYGAGEFTAVVARNNQWFAHLDGHLNWARELARLLACAATDGEDQAEGVITFADTLWPETRQELLDKLAAQDSPLTLVADNCPNQVTFFGPPAESLALMPWLQEQGATPTHFPAKHPHHTARCTSLTAALRAYLRDLDLGADGISLYSACSAAPFPPEADAAREMLATQWEQPVRFTETIRRLYEDGFRVFIEVGPAGMLTTFVNDILWEKDDVMVLACDRRGHSGIRQLHHTLAQAFAVGAVFNPSGLFADRDIAPLDLEAPPRTSPNAGIKLKQQMPELRIPPGWRPMPDSSSSP</sequence>
<dbReference type="CDD" id="cd00833">
    <property type="entry name" value="PKS"/>
    <property type="match status" value="1"/>
</dbReference>
<dbReference type="Pfam" id="PF00109">
    <property type="entry name" value="ketoacyl-synt"/>
    <property type="match status" value="1"/>
</dbReference>
<dbReference type="SUPFAM" id="SSF52151">
    <property type="entry name" value="FabD/lysophospholipase-like"/>
    <property type="match status" value="1"/>
</dbReference>
<dbReference type="UniPathway" id="UPA00094"/>
<evidence type="ECO:0000256" key="4">
    <source>
        <dbReference type="ARBA" id="ARBA00022679"/>
    </source>
</evidence>
<keyword evidence="2" id="KW-0596">Phosphopantetheine</keyword>
<dbReference type="AlphaFoldDB" id="A0A4R7NUV0"/>
<dbReference type="InterPro" id="IPR018201">
    <property type="entry name" value="Ketoacyl_synth_AS"/>
</dbReference>
<evidence type="ECO:0000256" key="5">
    <source>
        <dbReference type="RuleBase" id="RU003694"/>
    </source>
</evidence>
<dbReference type="InterPro" id="IPR032821">
    <property type="entry name" value="PKS_assoc"/>
</dbReference>
<dbReference type="SUPFAM" id="SSF53901">
    <property type="entry name" value="Thiolase-like"/>
    <property type="match status" value="2"/>
</dbReference>
<dbReference type="PANTHER" id="PTHR43074:SF1">
    <property type="entry name" value="BETA-KETOACYL SYNTHASE FAMILY PROTEIN-RELATED"/>
    <property type="match status" value="1"/>
</dbReference>
<dbReference type="PROSITE" id="PS00606">
    <property type="entry name" value="KS3_1"/>
    <property type="match status" value="1"/>
</dbReference>
<dbReference type="GO" id="GO:0004315">
    <property type="term" value="F:3-oxoacyl-[acyl-carrier-protein] synthase activity"/>
    <property type="evidence" value="ECO:0007669"/>
    <property type="project" value="InterPro"/>
</dbReference>
<feature type="domain" description="Ketosynthase family 3 (KS3)" evidence="7">
    <location>
        <begin position="42"/>
        <end position="499"/>
    </location>
</feature>
<dbReference type="InterPro" id="IPR014043">
    <property type="entry name" value="Acyl_transferase_dom"/>
</dbReference>
<dbReference type="PANTHER" id="PTHR43074">
    <property type="entry name" value="OMEGA-3 POLYUNSATURATED FATTY ACID SYNTHASE PFAB-RELATED"/>
    <property type="match status" value="1"/>
</dbReference>
<dbReference type="SMART" id="SM00827">
    <property type="entry name" value="PKS_AT"/>
    <property type="match status" value="1"/>
</dbReference>